<proteinExistence type="predicted"/>
<reference evidence="1" key="1">
    <citation type="submission" date="2019-08" db="EMBL/GenBank/DDBJ databases">
        <title>The genome of the North American firefly Photinus pyralis.</title>
        <authorList>
            <consortium name="Photinus pyralis genome working group"/>
            <person name="Fallon T.R."/>
            <person name="Sander Lower S.E."/>
            <person name="Weng J.-K."/>
        </authorList>
    </citation>
    <scope>NUCLEOTIDE SEQUENCE</scope>
    <source>
        <strain evidence="1">TRF0915ILg1</strain>
        <tissue evidence="1">Whole body</tissue>
    </source>
</reference>
<gene>
    <name evidence="1" type="ORF">ILUMI_25828</name>
</gene>
<dbReference type="EMBL" id="VTPC01090981">
    <property type="protein sequence ID" value="KAF2880340.1"/>
    <property type="molecule type" value="Genomic_DNA"/>
</dbReference>
<evidence type="ECO:0000313" key="1">
    <source>
        <dbReference type="EMBL" id="KAF2880340.1"/>
    </source>
</evidence>
<evidence type="ECO:0000313" key="2">
    <source>
        <dbReference type="Proteomes" id="UP000801492"/>
    </source>
</evidence>
<sequence length="61" mass="6922">ASCGRYLRDFQVGGICGLRIRLKLEIYAAAETYNALGGFLRVFHADWPFELVEPFNLSRSL</sequence>
<organism evidence="1 2">
    <name type="scientific">Ignelater luminosus</name>
    <name type="common">Cucubano</name>
    <name type="synonym">Pyrophorus luminosus</name>
    <dbReference type="NCBI Taxonomy" id="2038154"/>
    <lineage>
        <taxon>Eukaryota</taxon>
        <taxon>Metazoa</taxon>
        <taxon>Ecdysozoa</taxon>
        <taxon>Arthropoda</taxon>
        <taxon>Hexapoda</taxon>
        <taxon>Insecta</taxon>
        <taxon>Pterygota</taxon>
        <taxon>Neoptera</taxon>
        <taxon>Endopterygota</taxon>
        <taxon>Coleoptera</taxon>
        <taxon>Polyphaga</taxon>
        <taxon>Elateriformia</taxon>
        <taxon>Elateroidea</taxon>
        <taxon>Elateridae</taxon>
        <taxon>Agrypninae</taxon>
        <taxon>Pyrophorini</taxon>
        <taxon>Ignelater</taxon>
    </lineage>
</organism>
<keyword evidence="2" id="KW-1185">Reference proteome</keyword>
<feature type="non-terminal residue" evidence="1">
    <location>
        <position position="1"/>
    </location>
</feature>
<accession>A0A8K0C4D4</accession>
<dbReference type="AlphaFoldDB" id="A0A8K0C4D4"/>
<protein>
    <submittedName>
        <fullName evidence="1">Uncharacterized protein</fullName>
    </submittedName>
</protein>
<dbReference type="Proteomes" id="UP000801492">
    <property type="component" value="Unassembled WGS sequence"/>
</dbReference>
<comment type="caution">
    <text evidence="1">The sequence shown here is derived from an EMBL/GenBank/DDBJ whole genome shotgun (WGS) entry which is preliminary data.</text>
</comment>
<name>A0A8K0C4D4_IGNLU</name>